<dbReference type="GO" id="GO:0008270">
    <property type="term" value="F:zinc ion binding"/>
    <property type="evidence" value="ECO:0007669"/>
    <property type="project" value="UniProtKB-KW"/>
</dbReference>
<name>A0AAD7RS65_9TELE</name>
<dbReference type="EMBL" id="JAINUG010000183">
    <property type="protein sequence ID" value="KAJ8389342.1"/>
    <property type="molecule type" value="Genomic_DNA"/>
</dbReference>
<dbReference type="GO" id="GO:0005634">
    <property type="term" value="C:nucleus"/>
    <property type="evidence" value="ECO:0007669"/>
    <property type="project" value="UniProtKB-SubCell"/>
</dbReference>
<dbReference type="AlphaFoldDB" id="A0AAD7RS65"/>
<dbReference type="SUPFAM" id="SSF57667">
    <property type="entry name" value="beta-beta-alpha zinc fingers"/>
    <property type="match status" value="3"/>
</dbReference>
<dbReference type="PANTHER" id="PTHR15507">
    <property type="entry name" value="ZINC FINGER PROTEIN RLF"/>
    <property type="match status" value="1"/>
</dbReference>
<feature type="domain" description="C2H2-type" evidence="14">
    <location>
        <begin position="794"/>
        <end position="826"/>
    </location>
</feature>
<evidence type="ECO:0000256" key="2">
    <source>
        <dbReference type="ARBA" id="ARBA00006991"/>
    </source>
</evidence>
<keyword evidence="9" id="KW-0238">DNA-binding</keyword>
<feature type="domain" description="C2H2-type" evidence="14">
    <location>
        <begin position="709"/>
        <end position="736"/>
    </location>
</feature>
<keyword evidence="4" id="KW-0479">Metal-binding</keyword>
<dbReference type="Pfam" id="PF25420">
    <property type="entry name" value="zf-C2H2_ZN292"/>
    <property type="match status" value="1"/>
</dbReference>
<gene>
    <name evidence="15" type="ORF">AAFF_G00120500</name>
</gene>
<keyword evidence="16" id="KW-1185">Reference proteome</keyword>
<dbReference type="Pfam" id="PF25580">
    <property type="entry name" value="TPR_Rlf"/>
    <property type="match status" value="1"/>
</dbReference>
<evidence type="ECO:0000256" key="11">
    <source>
        <dbReference type="ARBA" id="ARBA00023242"/>
    </source>
</evidence>
<keyword evidence="11" id="KW-0539">Nucleus</keyword>
<dbReference type="InterPro" id="IPR052251">
    <property type="entry name" value="GH-ZnFinger_Regulators"/>
</dbReference>
<evidence type="ECO:0000256" key="5">
    <source>
        <dbReference type="ARBA" id="ARBA00022737"/>
    </source>
</evidence>
<evidence type="ECO:0000256" key="10">
    <source>
        <dbReference type="ARBA" id="ARBA00023163"/>
    </source>
</evidence>
<evidence type="ECO:0000256" key="7">
    <source>
        <dbReference type="ARBA" id="ARBA00022833"/>
    </source>
</evidence>
<evidence type="ECO:0000256" key="1">
    <source>
        <dbReference type="ARBA" id="ARBA00004123"/>
    </source>
</evidence>
<keyword evidence="8" id="KW-0805">Transcription regulation</keyword>
<evidence type="ECO:0000313" key="16">
    <source>
        <dbReference type="Proteomes" id="UP001221898"/>
    </source>
</evidence>
<feature type="domain" description="C2H2-type" evidence="14">
    <location>
        <begin position="567"/>
        <end position="594"/>
    </location>
</feature>
<dbReference type="PANTHER" id="PTHR15507:SF14">
    <property type="entry name" value="ZINC FINGER PROTEIN 292"/>
    <property type="match status" value="1"/>
</dbReference>
<keyword evidence="10" id="KW-0804">Transcription</keyword>
<comment type="subcellular location">
    <subcellularLocation>
        <location evidence="1">Nucleus</location>
    </subcellularLocation>
</comment>
<evidence type="ECO:0000256" key="13">
    <source>
        <dbReference type="SAM" id="MobiDB-lite"/>
    </source>
</evidence>
<accession>A0AAD7RS65</accession>
<evidence type="ECO:0000256" key="4">
    <source>
        <dbReference type="ARBA" id="ARBA00022723"/>
    </source>
</evidence>
<feature type="domain" description="C2H2-type" evidence="14">
    <location>
        <begin position="668"/>
        <end position="697"/>
    </location>
</feature>
<dbReference type="InterPro" id="IPR013087">
    <property type="entry name" value="Znf_C2H2_type"/>
</dbReference>
<evidence type="ECO:0000259" key="14">
    <source>
        <dbReference type="PROSITE" id="PS50157"/>
    </source>
</evidence>
<reference evidence="15" key="1">
    <citation type="journal article" date="2023" name="Science">
        <title>Genome structures resolve the early diversification of teleost fishes.</title>
        <authorList>
            <person name="Parey E."/>
            <person name="Louis A."/>
            <person name="Montfort J."/>
            <person name="Bouchez O."/>
            <person name="Roques C."/>
            <person name="Iampietro C."/>
            <person name="Lluch J."/>
            <person name="Castinel A."/>
            <person name="Donnadieu C."/>
            <person name="Desvignes T."/>
            <person name="Floi Bucao C."/>
            <person name="Jouanno E."/>
            <person name="Wen M."/>
            <person name="Mejri S."/>
            <person name="Dirks R."/>
            <person name="Jansen H."/>
            <person name="Henkel C."/>
            <person name="Chen W.J."/>
            <person name="Zahm M."/>
            <person name="Cabau C."/>
            <person name="Klopp C."/>
            <person name="Thompson A.W."/>
            <person name="Robinson-Rechavi M."/>
            <person name="Braasch I."/>
            <person name="Lecointre G."/>
            <person name="Bobe J."/>
            <person name="Postlethwait J.H."/>
            <person name="Berthelot C."/>
            <person name="Roest Crollius H."/>
            <person name="Guiguen Y."/>
        </authorList>
    </citation>
    <scope>NUCLEOTIDE SEQUENCE</scope>
    <source>
        <strain evidence="15">NC1722</strain>
    </source>
</reference>
<evidence type="ECO:0000256" key="8">
    <source>
        <dbReference type="ARBA" id="ARBA00023015"/>
    </source>
</evidence>
<dbReference type="PROSITE" id="PS00028">
    <property type="entry name" value="ZINC_FINGER_C2H2_1"/>
    <property type="match status" value="6"/>
</dbReference>
<organism evidence="15 16">
    <name type="scientific">Aldrovandia affinis</name>
    <dbReference type="NCBI Taxonomy" id="143900"/>
    <lineage>
        <taxon>Eukaryota</taxon>
        <taxon>Metazoa</taxon>
        <taxon>Chordata</taxon>
        <taxon>Craniata</taxon>
        <taxon>Vertebrata</taxon>
        <taxon>Euteleostomi</taxon>
        <taxon>Actinopterygii</taxon>
        <taxon>Neopterygii</taxon>
        <taxon>Teleostei</taxon>
        <taxon>Notacanthiformes</taxon>
        <taxon>Halosauridae</taxon>
        <taxon>Aldrovandia</taxon>
    </lineage>
</organism>
<feature type="region of interest" description="Disordered" evidence="13">
    <location>
        <begin position="918"/>
        <end position="956"/>
    </location>
</feature>
<dbReference type="Proteomes" id="UP001221898">
    <property type="component" value="Unassembled WGS sequence"/>
</dbReference>
<sequence>MADEEAEQDRCAHSIASAAIVCLRERLRDLATALRDSEDAPEQSASRYCHDFCQTLVEYAGRWRIEQDPLPLVEVYTVALLSYAHAAPCLSSQCENVSLVLERLTLSCVELLLSLPEHVPDALWEDFQSSVRSAHGLLQENGLSQLRMLHVVAQERGVWSHDTLRAILAKETCDTEKVHEFLALEGPVLLEMRTKHLIKENQAEKAALLAKACSEYPGLEGKGHFKQTYLVCLCTTAAQDPLMQELSKVDCRDAVEMICNLESDGDEKGALCLCSAFLTRQLLQGDMYCAWELTLFWSKLLKRLESSAQAFLDRCRQMSSLSKTVYHILFLIKVIQSEMEEVGLPVCVELCIRALQMESDDSRNTKATICKTISCLLPSDLEVKRACQLTEFLLEPTVDSYYAVETLYNEPDQKLEEESLPVANSLRCELLLVFKTHWPFDPEFWDWKTLKRHCLALMGEEASIVSSIDELNDSENPEGADDDELIKGHEVYKDQAESFWDTTNELNEMEDERKKKREIKKLREKGFISARFRNWQAYMQYCVLCDKEFLGHRIVRHAQTHVKDGIYSCPICAETFDLKDVLVPHVASHVKQSCKERLAAMKTSKKLANSSKAAVPDCAAEKVAEKHDRKPKVPNCEYFQDPNVGDNPEAFVAKTEFSALRADSAEEYSCPVVNCRKGFKYFRNLIAHVKAHRNNDEAKRFLEMQSKKVVCQYCRRQFVSVTHLNDHLQVHCGVRPYICIQLSCKASFLSNAELLVHRKEHAAFKAMCMFPSCGRVFHEAYMLYDHEAQHYNTFTCKAPACGKIFHTQPQLDLHQEEHVSKGGEHPTSSQGQAHFEIKTEPSGSLVESNHSAYDAMAELPGDQDFHLQGLIEQSASNSADEAAAYLLGPVKVKHSVESMLNPGQGLMQEFEHDISFKTELPDDDDDDEQQLFPLPCPDDSGVRSSAAARPADPVEPGFGSSSVCSLLRDPRNAAAPSQGPAHPPLAPHACVMQGAPAAAVLKRATGPGPGEKERHNCAFETCTRNYSSYRSVTKHMKAAHPDFYVEWKLAKRNNKVLKPTARSLSTGVKLNSVAQSQDKIRSGVPLPVAQTANVAGQPMLYATSGLNPAVPNQSFSTHSAAVADFTANISPVAAPQMDITNRACSATLSHPVRSWHQVSRD</sequence>
<evidence type="ECO:0000256" key="6">
    <source>
        <dbReference type="ARBA" id="ARBA00022771"/>
    </source>
</evidence>
<comment type="caution">
    <text evidence="15">The sequence shown here is derived from an EMBL/GenBank/DDBJ whole genome shotgun (WGS) entry which is preliminary data.</text>
</comment>
<keyword evidence="5" id="KW-0677">Repeat</keyword>
<comment type="similarity">
    <text evidence="2">Belongs to the krueppel C2H2-type zinc-finger protein family.</text>
</comment>
<dbReference type="GO" id="GO:0003677">
    <property type="term" value="F:DNA binding"/>
    <property type="evidence" value="ECO:0007669"/>
    <property type="project" value="UniProtKB-KW"/>
</dbReference>
<keyword evidence="7" id="KW-0862">Zinc</keyword>
<dbReference type="InterPro" id="IPR057986">
    <property type="entry name" value="TPR_Rlf/292/654"/>
</dbReference>
<evidence type="ECO:0000256" key="3">
    <source>
        <dbReference type="ARBA" id="ARBA00022553"/>
    </source>
</evidence>
<proteinExistence type="inferred from homology"/>
<dbReference type="Gene3D" id="3.30.160.60">
    <property type="entry name" value="Classic Zinc Finger"/>
    <property type="match status" value="2"/>
</dbReference>
<dbReference type="GO" id="GO:0000981">
    <property type="term" value="F:DNA-binding transcription factor activity, RNA polymerase II-specific"/>
    <property type="evidence" value="ECO:0007669"/>
    <property type="project" value="TreeGrafter"/>
</dbReference>
<dbReference type="PROSITE" id="PS50157">
    <property type="entry name" value="ZINC_FINGER_C2H2_2"/>
    <property type="match status" value="5"/>
</dbReference>
<dbReference type="InterPro" id="IPR036236">
    <property type="entry name" value="Znf_C2H2_sf"/>
</dbReference>
<dbReference type="SMART" id="SM00355">
    <property type="entry name" value="ZnF_C2H2"/>
    <property type="match status" value="8"/>
</dbReference>
<protein>
    <recommendedName>
        <fullName evidence="14">C2H2-type domain-containing protein</fullName>
    </recommendedName>
</protein>
<keyword evidence="3" id="KW-0597">Phosphoprotein</keyword>
<evidence type="ECO:0000313" key="15">
    <source>
        <dbReference type="EMBL" id="KAJ8389342.1"/>
    </source>
</evidence>
<feature type="domain" description="C2H2-type" evidence="14">
    <location>
        <begin position="737"/>
        <end position="766"/>
    </location>
</feature>
<keyword evidence="6 12" id="KW-0863">Zinc-finger</keyword>
<evidence type="ECO:0000256" key="12">
    <source>
        <dbReference type="PROSITE-ProRule" id="PRU00042"/>
    </source>
</evidence>
<evidence type="ECO:0000256" key="9">
    <source>
        <dbReference type="ARBA" id="ARBA00023125"/>
    </source>
</evidence>